<evidence type="ECO:0000259" key="1">
    <source>
        <dbReference type="Pfam" id="PF00149"/>
    </source>
</evidence>
<dbReference type="Proteomes" id="UP000179807">
    <property type="component" value="Unassembled WGS sequence"/>
</dbReference>
<dbReference type="Pfam" id="PF00149">
    <property type="entry name" value="Metallophos"/>
    <property type="match status" value="1"/>
</dbReference>
<name>A0A1J4J9V9_9EUKA</name>
<dbReference type="AlphaFoldDB" id="A0A1J4J9V9"/>
<accession>A0A1J4J9V9</accession>
<dbReference type="InterPro" id="IPR004843">
    <property type="entry name" value="Calcineurin-like_PHP"/>
</dbReference>
<evidence type="ECO:0000313" key="2">
    <source>
        <dbReference type="EMBL" id="OHS94036.1"/>
    </source>
</evidence>
<protein>
    <submittedName>
        <fullName evidence="2">Metallophosphoesterase MPPED2</fullName>
    </submittedName>
</protein>
<dbReference type="GO" id="GO:0016787">
    <property type="term" value="F:hydrolase activity"/>
    <property type="evidence" value="ECO:0007669"/>
    <property type="project" value="InterPro"/>
</dbReference>
<proteinExistence type="predicted"/>
<evidence type="ECO:0000313" key="3">
    <source>
        <dbReference type="Proteomes" id="UP000179807"/>
    </source>
</evidence>
<keyword evidence="3" id="KW-1185">Reference proteome</keyword>
<dbReference type="EMBL" id="MLAK01001355">
    <property type="protein sequence ID" value="OHS94036.1"/>
    <property type="molecule type" value="Genomic_DNA"/>
</dbReference>
<dbReference type="InterPro" id="IPR029052">
    <property type="entry name" value="Metallo-depent_PP-like"/>
</dbReference>
<gene>
    <name evidence="2" type="ORF">TRFO_39774</name>
</gene>
<dbReference type="OrthoDB" id="630188at2759"/>
<sequence>MFNKHQQKFCCHYVEDLNTPKAENSIRLFCFSDTHSQHDKIPKEWIHPADIALFAGDFSNLGSFSDTQNFISFFSSLPCTYKVMIAGNHELTFDVERRHDIIDRFISHHPNENVDSIKQLILESEQIIYLEDSMIELMGVKIYGSPYSPFFCNWAFPTFDQEKGSRWKKISNECDVLLVHGPPKKILDLSTRNVHCGCPYLGKMIKKINPALCVFGHIHETYGLVKKGKTTFANVSTLNVRYEVTNKPMIFDLIPNAKYEK</sequence>
<dbReference type="Gene3D" id="3.60.21.10">
    <property type="match status" value="1"/>
</dbReference>
<dbReference type="PANTHER" id="PTHR12905:SF0">
    <property type="entry name" value="CALCINEURIN-LIKE PHOSPHOESTERASE DOMAIN-CONTAINING PROTEIN"/>
    <property type="match status" value="1"/>
</dbReference>
<dbReference type="RefSeq" id="XP_068347173.1">
    <property type="nucleotide sequence ID" value="XM_068512831.1"/>
</dbReference>
<organism evidence="2 3">
    <name type="scientific">Tritrichomonas foetus</name>
    <dbReference type="NCBI Taxonomy" id="1144522"/>
    <lineage>
        <taxon>Eukaryota</taxon>
        <taxon>Metamonada</taxon>
        <taxon>Parabasalia</taxon>
        <taxon>Tritrichomonadida</taxon>
        <taxon>Tritrichomonadidae</taxon>
        <taxon>Tritrichomonas</taxon>
    </lineage>
</organism>
<dbReference type="CDD" id="cd07379">
    <property type="entry name" value="MPP_239FB"/>
    <property type="match status" value="1"/>
</dbReference>
<dbReference type="PANTHER" id="PTHR12905">
    <property type="entry name" value="METALLOPHOSPHOESTERASE"/>
    <property type="match status" value="1"/>
</dbReference>
<reference evidence="2" key="1">
    <citation type="submission" date="2016-10" db="EMBL/GenBank/DDBJ databases">
        <authorList>
            <person name="Benchimol M."/>
            <person name="Almeida L.G."/>
            <person name="Vasconcelos A.T."/>
            <person name="Perreira-Neves A."/>
            <person name="Rosa I.A."/>
            <person name="Tasca T."/>
            <person name="Bogo M.R."/>
            <person name="de Souza W."/>
        </authorList>
    </citation>
    <scope>NUCLEOTIDE SEQUENCE [LARGE SCALE GENOMIC DNA]</scope>
    <source>
        <strain evidence="2">K</strain>
    </source>
</reference>
<dbReference type="VEuPathDB" id="TrichDB:TRFO_39774"/>
<dbReference type="InterPro" id="IPR051693">
    <property type="entry name" value="UPF0046_metallophosphoest"/>
</dbReference>
<dbReference type="GeneID" id="94847535"/>
<comment type="caution">
    <text evidence="2">The sequence shown here is derived from an EMBL/GenBank/DDBJ whole genome shotgun (WGS) entry which is preliminary data.</text>
</comment>
<feature type="domain" description="Calcineurin-like phosphoesterase" evidence="1">
    <location>
        <begin position="27"/>
        <end position="220"/>
    </location>
</feature>
<dbReference type="SUPFAM" id="SSF56300">
    <property type="entry name" value="Metallo-dependent phosphatases"/>
    <property type="match status" value="1"/>
</dbReference>